<proteinExistence type="inferred from homology"/>
<evidence type="ECO:0000256" key="8">
    <source>
        <dbReference type="RuleBase" id="RU000320"/>
    </source>
</evidence>
<dbReference type="PANTHER" id="PTHR42703">
    <property type="entry name" value="NADH DEHYDROGENASE"/>
    <property type="match status" value="1"/>
</dbReference>
<feature type="transmembrane region" description="Helical" evidence="9">
    <location>
        <begin position="240"/>
        <end position="263"/>
    </location>
</feature>
<evidence type="ECO:0000256" key="9">
    <source>
        <dbReference type="SAM" id="Phobius"/>
    </source>
</evidence>
<feature type="transmembrane region" description="Helical" evidence="9">
    <location>
        <begin position="367"/>
        <end position="386"/>
    </location>
</feature>
<feature type="transmembrane region" description="Helical" evidence="9">
    <location>
        <begin position="70"/>
        <end position="95"/>
    </location>
</feature>
<name>A0ABT9ITT3_9BACL</name>
<evidence type="ECO:0000256" key="4">
    <source>
        <dbReference type="ARBA" id="ARBA00022475"/>
    </source>
</evidence>
<keyword evidence="3" id="KW-0813">Transport</keyword>
<organism evidence="11 12">
    <name type="scientific">Chengkuizengella axinellae</name>
    <dbReference type="NCBI Taxonomy" id="3064388"/>
    <lineage>
        <taxon>Bacteria</taxon>
        <taxon>Bacillati</taxon>
        <taxon>Bacillota</taxon>
        <taxon>Bacilli</taxon>
        <taxon>Bacillales</taxon>
        <taxon>Paenibacillaceae</taxon>
        <taxon>Chengkuizengella</taxon>
    </lineage>
</organism>
<accession>A0ABT9ITT3</accession>
<feature type="transmembrane region" description="Helical" evidence="9">
    <location>
        <begin position="6"/>
        <end position="24"/>
    </location>
</feature>
<protein>
    <submittedName>
        <fullName evidence="11">Na+/H+ antiporter subunit D</fullName>
    </submittedName>
</protein>
<keyword evidence="7 9" id="KW-0472">Membrane</keyword>
<dbReference type="PANTHER" id="PTHR42703:SF1">
    <property type="entry name" value="NA(+)_H(+) ANTIPORTER SUBUNIT D1"/>
    <property type="match status" value="1"/>
</dbReference>
<feature type="domain" description="NADH:quinone oxidoreductase/Mrp antiporter transmembrane" evidence="10">
    <location>
        <begin position="128"/>
        <end position="410"/>
    </location>
</feature>
<evidence type="ECO:0000313" key="12">
    <source>
        <dbReference type="Proteomes" id="UP001231941"/>
    </source>
</evidence>
<evidence type="ECO:0000256" key="3">
    <source>
        <dbReference type="ARBA" id="ARBA00022449"/>
    </source>
</evidence>
<sequence>MSNFIILPILIPILTGILLVFFRTKITLQKWLSVIALILNTLNAGYLIYIVNQKGIQTLEIGGWKPPFGIVFVADMFALLLVFTTNIIAIFCLWYAFKTIGKGRESYFFYPFFQFLIAGVSGSFLTGDIFNLFVFFEVMLISSYVLIVLGGRKIQLRESIKYVLVNIVSSILFVSSVAFLYGITGTLNIADLSVKVTQLGLNGPLLVVAFLFLIVFSLKAALFVYFWLPGSYSAPPAAIAAIFSALLTKVGIYAIIRTFSIIFYQEPQITHQFIAWIAALTMILGVIGAVAYNNVKQILAYNVITSVGFIVFGFAVFSKDALEGVIFYLIHDMNIKALLFLAGGALITIAGSSQLKDMGGFIKKHALLGWILFITALALAGIPPLSGFIGKLLILKGALAANSITFYWFTGIALLSSLLVLYSVTKIFMNAFWKEPNTNVESNGNIKGILAPCIVLLLFSVILGVGAEWLYPFVEKAAAPLMDPSIYIDAVLKE</sequence>
<comment type="caution">
    <text evidence="11">The sequence shown here is derived from an EMBL/GenBank/DDBJ whole genome shotgun (WGS) entry which is preliminary data.</text>
</comment>
<feature type="transmembrane region" description="Helical" evidence="9">
    <location>
        <begin position="163"/>
        <end position="183"/>
    </location>
</feature>
<dbReference type="NCBIfam" id="NF009306">
    <property type="entry name" value="PRK12663.1"/>
    <property type="match status" value="1"/>
</dbReference>
<evidence type="ECO:0000256" key="1">
    <source>
        <dbReference type="ARBA" id="ARBA00004651"/>
    </source>
</evidence>
<evidence type="ECO:0000259" key="10">
    <source>
        <dbReference type="Pfam" id="PF00361"/>
    </source>
</evidence>
<dbReference type="Proteomes" id="UP001231941">
    <property type="component" value="Unassembled WGS sequence"/>
</dbReference>
<keyword evidence="4" id="KW-1003">Cell membrane</keyword>
<feature type="transmembrane region" description="Helical" evidence="9">
    <location>
        <begin position="299"/>
        <end position="317"/>
    </location>
</feature>
<keyword evidence="3" id="KW-0050">Antiport</keyword>
<dbReference type="RefSeq" id="WP_305990061.1">
    <property type="nucleotide sequence ID" value="NZ_JAVAMP010000001.1"/>
</dbReference>
<dbReference type="InterPro" id="IPR003918">
    <property type="entry name" value="NADH_UbQ_OxRdtase"/>
</dbReference>
<dbReference type="NCBIfam" id="NF005818">
    <property type="entry name" value="PRK07691.1"/>
    <property type="match status" value="1"/>
</dbReference>
<gene>
    <name evidence="11" type="ORF">Q5Y73_01400</name>
</gene>
<evidence type="ECO:0000313" key="11">
    <source>
        <dbReference type="EMBL" id="MDP5272753.1"/>
    </source>
</evidence>
<dbReference type="EMBL" id="JAVAMP010000001">
    <property type="protein sequence ID" value="MDP5272753.1"/>
    <property type="molecule type" value="Genomic_DNA"/>
</dbReference>
<keyword evidence="6 9" id="KW-1133">Transmembrane helix</keyword>
<evidence type="ECO:0000256" key="5">
    <source>
        <dbReference type="ARBA" id="ARBA00022692"/>
    </source>
</evidence>
<feature type="transmembrane region" description="Helical" evidence="9">
    <location>
        <begin position="107"/>
        <end position="126"/>
    </location>
</feature>
<feature type="transmembrane region" description="Helical" evidence="9">
    <location>
        <begin position="269"/>
        <end position="292"/>
    </location>
</feature>
<feature type="transmembrane region" description="Helical" evidence="9">
    <location>
        <begin position="132"/>
        <end position="151"/>
    </location>
</feature>
<dbReference type="InterPro" id="IPR001750">
    <property type="entry name" value="ND/Mrp_TM"/>
</dbReference>
<comment type="similarity">
    <text evidence="2">Belongs to the CPA3 antiporters (TC 2.A.63) subunit D family.</text>
</comment>
<dbReference type="InterPro" id="IPR050586">
    <property type="entry name" value="CPA3_Na-H_Antiporter_D"/>
</dbReference>
<feature type="transmembrane region" description="Helical" evidence="9">
    <location>
        <begin position="406"/>
        <end position="428"/>
    </location>
</feature>
<evidence type="ECO:0000256" key="7">
    <source>
        <dbReference type="ARBA" id="ARBA00023136"/>
    </source>
</evidence>
<evidence type="ECO:0000256" key="2">
    <source>
        <dbReference type="ARBA" id="ARBA00005346"/>
    </source>
</evidence>
<keyword evidence="12" id="KW-1185">Reference proteome</keyword>
<dbReference type="PRINTS" id="PR01437">
    <property type="entry name" value="NUOXDRDTASE4"/>
</dbReference>
<keyword evidence="5 8" id="KW-0812">Transmembrane</keyword>
<feature type="transmembrane region" description="Helical" evidence="9">
    <location>
        <begin position="31"/>
        <end position="50"/>
    </location>
</feature>
<evidence type="ECO:0000256" key="6">
    <source>
        <dbReference type="ARBA" id="ARBA00022989"/>
    </source>
</evidence>
<comment type="subcellular location">
    <subcellularLocation>
        <location evidence="1">Cell membrane</location>
        <topology evidence="1">Multi-pass membrane protein</topology>
    </subcellularLocation>
    <subcellularLocation>
        <location evidence="8">Membrane</location>
        <topology evidence="8">Multi-pass membrane protein</topology>
    </subcellularLocation>
</comment>
<feature type="transmembrane region" description="Helical" evidence="9">
    <location>
        <begin position="449"/>
        <end position="471"/>
    </location>
</feature>
<feature type="transmembrane region" description="Helical" evidence="9">
    <location>
        <begin position="337"/>
        <end position="355"/>
    </location>
</feature>
<feature type="transmembrane region" description="Helical" evidence="9">
    <location>
        <begin position="203"/>
        <end position="228"/>
    </location>
</feature>
<reference evidence="11 12" key="1">
    <citation type="submission" date="2023-08" db="EMBL/GenBank/DDBJ databases">
        <authorList>
            <person name="Park J.-S."/>
        </authorList>
    </citation>
    <scope>NUCLEOTIDE SEQUENCE [LARGE SCALE GENOMIC DNA]</scope>
    <source>
        <strain evidence="11 12">2205SS18-9</strain>
    </source>
</reference>
<dbReference type="Pfam" id="PF00361">
    <property type="entry name" value="Proton_antipo_M"/>
    <property type="match status" value="1"/>
</dbReference>